<dbReference type="OrthoDB" id="3438382at2759"/>
<dbReference type="STRING" id="404692.A0A0J6Y988"/>
<feature type="compositionally biased region" description="Basic and acidic residues" evidence="2">
    <location>
        <begin position="564"/>
        <end position="580"/>
    </location>
</feature>
<keyword evidence="1" id="KW-0175">Coiled coil</keyword>
<protein>
    <submittedName>
        <fullName evidence="3">Uncharacterized protein</fullName>
    </submittedName>
</protein>
<proteinExistence type="predicted"/>
<feature type="coiled-coil region" evidence="1">
    <location>
        <begin position="129"/>
        <end position="159"/>
    </location>
</feature>
<sequence length="647" mass="73745">MEPNGAPHSATKDPRRKPQDPVQLFLDYATEISVFGREMGKRERLAQKVRQQEAMLNRAADRQFQYPSYLSRGKAMQKEQMDRLTKIDQQLDLHKQKQADLSEVFSHLMARNDTFQQLKLDVSSCSNSIESATRGLKQVEDIRERLNKLEQKFHSKVEKELSSLRLLRSHCQSIVDRNRNTEKWNLTRCDLLEQRLSDIENKSASNTIQSEVQSLSRRLDETEELSAAQHQLLEGRVTAIENQKGPNLNTLRADMENLFSQLEKLRELQDQKDKEIDNELQRLELGRSSSIEKLHSDYAMVKDQLGEHLRTQDINNAAHGARIMALEKRDNADVAQMHDALKYHSERLAGHNVAITSLESRYNRLSSEPLVRQMVASMQEMYPYASTAQKEIEELRKGLNDQAEMLNSISARLEAVQANQAGEKTERLSMIKDMNSERARINDSIKGAIDRLDEVERVTAEKLAKVIFDSRELAKVCEKPERAAPRSVSLGANPPDTSSNREEIYVRTGRAPSRPSSQPSSRPSSKPPLNISTNMPHRPPSPHEEELRIRSGPSPPPLASRASFSRDDSPRDSHREDFRTASDFSPPRAPMSMRTTGPPPNSDLHRRVSFPSRPPPEPYLERGDSYRPGSLPKKRRRGNGYDDLDSN</sequence>
<organism evidence="3 4">
    <name type="scientific">Coccidioides immitis RMSCC 2394</name>
    <dbReference type="NCBI Taxonomy" id="404692"/>
    <lineage>
        <taxon>Eukaryota</taxon>
        <taxon>Fungi</taxon>
        <taxon>Dikarya</taxon>
        <taxon>Ascomycota</taxon>
        <taxon>Pezizomycotina</taxon>
        <taxon>Eurotiomycetes</taxon>
        <taxon>Eurotiomycetidae</taxon>
        <taxon>Onygenales</taxon>
        <taxon>Onygenaceae</taxon>
        <taxon>Coccidioides</taxon>
    </lineage>
</organism>
<feature type="region of interest" description="Disordered" evidence="2">
    <location>
        <begin position="478"/>
        <end position="647"/>
    </location>
</feature>
<dbReference type="EMBL" id="DS028094">
    <property type="protein sequence ID" value="KMP03358.1"/>
    <property type="molecule type" value="Genomic_DNA"/>
</dbReference>
<name>A0A0J6Y988_COCIT</name>
<dbReference type="Proteomes" id="UP000054565">
    <property type="component" value="Unassembled WGS sequence"/>
</dbReference>
<evidence type="ECO:0000256" key="1">
    <source>
        <dbReference type="SAM" id="Coils"/>
    </source>
</evidence>
<accession>A0A0J6Y988</accession>
<evidence type="ECO:0000313" key="3">
    <source>
        <dbReference type="EMBL" id="KMP03358.1"/>
    </source>
</evidence>
<feature type="compositionally biased region" description="Basic and acidic residues" evidence="2">
    <location>
        <begin position="10"/>
        <end position="19"/>
    </location>
</feature>
<feature type="coiled-coil region" evidence="1">
    <location>
        <begin position="205"/>
        <end position="282"/>
    </location>
</feature>
<evidence type="ECO:0000313" key="4">
    <source>
        <dbReference type="Proteomes" id="UP000054565"/>
    </source>
</evidence>
<evidence type="ECO:0000256" key="2">
    <source>
        <dbReference type="SAM" id="MobiDB-lite"/>
    </source>
</evidence>
<feature type="compositionally biased region" description="Low complexity" evidence="2">
    <location>
        <begin position="512"/>
        <end position="528"/>
    </location>
</feature>
<gene>
    <name evidence="3" type="ORF">CIRG_03050</name>
</gene>
<dbReference type="AlphaFoldDB" id="A0A0J6Y988"/>
<reference evidence="4" key="1">
    <citation type="journal article" date="2010" name="Genome Res.">
        <title>Population genomic sequencing of Coccidioides fungi reveals recent hybridization and transposon control.</title>
        <authorList>
            <person name="Neafsey D.E."/>
            <person name="Barker B.M."/>
            <person name="Sharpton T.J."/>
            <person name="Stajich J.E."/>
            <person name="Park D.J."/>
            <person name="Whiston E."/>
            <person name="Hung C.-Y."/>
            <person name="McMahan C."/>
            <person name="White J."/>
            <person name="Sykes S."/>
            <person name="Heiman D."/>
            <person name="Young S."/>
            <person name="Zeng Q."/>
            <person name="Abouelleil A."/>
            <person name="Aftuck L."/>
            <person name="Bessette D."/>
            <person name="Brown A."/>
            <person name="FitzGerald M."/>
            <person name="Lui A."/>
            <person name="Macdonald J.P."/>
            <person name="Priest M."/>
            <person name="Orbach M.J."/>
            <person name="Galgiani J.N."/>
            <person name="Kirkland T.N."/>
            <person name="Cole G.T."/>
            <person name="Birren B.W."/>
            <person name="Henn M.R."/>
            <person name="Taylor J.W."/>
            <person name="Rounsley S.D."/>
        </authorList>
    </citation>
    <scope>NUCLEOTIDE SEQUENCE [LARGE SCALE GENOMIC DNA]</scope>
    <source>
        <strain evidence="4">RMSCC 2394</strain>
    </source>
</reference>
<feature type="region of interest" description="Disordered" evidence="2">
    <location>
        <begin position="1"/>
        <end position="20"/>
    </location>
</feature>